<dbReference type="SUPFAM" id="SSF52540">
    <property type="entry name" value="P-loop containing nucleoside triphosphate hydrolases"/>
    <property type="match status" value="1"/>
</dbReference>
<dbReference type="CDD" id="cd02042">
    <property type="entry name" value="ParAB_family"/>
    <property type="match status" value="1"/>
</dbReference>
<dbReference type="EMBL" id="CP124733">
    <property type="protein sequence ID" value="WHA41922.1"/>
    <property type="molecule type" value="Genomic_DNA"/>
</dbReference>
<protein>
    <submittedName>
        <fullName evidence="2">AAA family ATPase</fullName>
    </submittedName>
</protein>
<dbReference type="Pfam" id="PF13614">
    <property type="entry name" value="AAA_31"/>
    <property type="match status" value="1"/>
</dbReference>
<dbReference type="RefSeq" id="WP_137393889.1">
    <property type="nucleotide sequence ID" value="NZ_CP124733.1"/>
</dbReference>
<gene>
    <name evidence="2" type="ORF">CFBP5477_004640</name>
</gene>
<organism evidence="2 3">
    <name type="scientific">Agrobacterium larrymoorei</name>
    <dbReference type="NCBI Taxonomy" id="160699"/>
    <lineage>
        <taxon>Bacteria</taxon>
        <taxon>Pseudomonadati</taxon>
        <taxon>Pseudomonadota</taxon>
        <taxon>Alphaproteobacteria</taxon>
        <taxon>Hyphomicrobiales</taxon>
        <taxon>Rhizobiaceae</taxon>
        <taxon>Rhizobium/Agrobacterium group</taxon>
        <taxon>Agrobacterium</taxon>
    </lineage>
</organism>
<dbReference type="AlphaFoldDB" id="A0AAF0KF93"/>
<feature type="domain" description="AAA" evidence="1">
    <location>
        <begin position="1"/>
        <end position="207"/>
    </location>
</feature>
<dbReference type="InterPro" id="IPR027417">
    <property type="entry name" value="P-loop_NTPase"/>
</dbReference>
<dbReference type="PANTHER" id="PTHR13696:SF99">
    <property type="entry name" value="COBYRINIC ACID AC-DIAMIDE SYNTHASE"/>
    <property type="match status" value="1"/>
</dbReference>
<proteinExistence type="predicted"/>
<dbReference type="InterPro" id="IPR025669">
    <property type="entry name" value="AAA_dom"/>
</dbReference>
<reference evidence="2" key="1">
    <citation type="submission" date="2023-05" db="EMBL/GenBank/DDBJ databases">
        <title>Complete genome sequence of Agrobacterium larrymoorei CFBP5477.</title>
        <authorList>
            <person name="Yen H.-C."/>
            <person name="Chou L."/>
            <person name="Lin Y.-C."/>
            <person name="Lai E.-M."/>
            <person name="Kuo C.-H."/>
        </authorList>
    </citation>
    <scope>NUCLEOTIDE SEQUENCE</scope>
    <source>
        <strain evidence="2">CFBP5477</strain>
    </source>
</reference>
<evidence type="ECO:0000313" key="3">
    <source>
        <dbReference type="Proteomes" id="UP000298664"/>
    </source>
</evidence>
<dbReference type="InterPro" id="IPR050678">
    <property type="entry name" value="DNA_Partitioning_ATPase"/>
</dbReference>
<name>A0AAF0KF93_9HYPH</name>
<evidence type="ECO:0000259" key="1">
    <source>
        <dbReference type="Pfam" id="PF13614"/>
    </source>
</evidence>
<accession>A0AAF0KF93</accession>
<dbReference type="Gene3D" id="3.40.50.300">
    <property type="entry name" value="P-loop containing nucleotide triphosphate hydrolases"/>
    <property type="match status" value="1"/>
</dbReference>
<sequence length="309" mass="34160">MKVVSVINYKGGVGKTSLTANLGAELAWRGKKVLLIDLDAQASLTFSFIKPDEWSANYEADLTIKAWFDGQESGTTVDLEDLIQTPDRVSNRLKGRGVLDVIYSHLGLINVDLELATQLGGANLTQSRKNFIAVHRRLSDGLKELEKSTSYDVVLIDCPPNFNIVTKTAIIASDFILVPTRPDELSTLGIDYLMRSIRTLIDDYNDYVDLDKSRKEPRVEPKIVGVVFTMIQEYAGGPISAQRTYISKVRHDSGLPVFKSYIKRNDTLFAEAPQYGVPVVLGGHTNLSHQSVVDGLEDVATEFIKVLGI</sequence>
<dbReference type="Proteomes" id="UP000298664">
    <property type="component" value="Chromosome Circular"/>
</dbReference>
<evidence type="ECO:0000313" key="2">
    <source>
        <dbReference type="EMBL" id="WHA41922.1"/>
    </source>
</evidence>
<dbReference type="PANTHER" id="PTHR13696">
    <property type="entry name" value="P-LOOP CONTAINING NUCLEOSIDE TRIPHOSPHATE HYDROLASE"/>
    <property type="match status" value="1"/>
</dbReference>